<organism evidence="2 3">
    <name type="scientific">Nocardioides panacisoli</name>
    <dbReference type="NCBI Taxonomy" id="627624"/>
    <lineage>
        <taxon>Bacteria</taxon>
        <taxon>Bacillati</taxon>
        <taxon>Actinomycetota</taxon>
        <taxon>Actinomycetes</taxon>
        <taxon>Propionibacteriales</taxon>
        <taxon>Nocardioidaceae</taxon>
        <taxon>Nocardioides</taxon>
    </lineage>
</organism>
<sequence length="126" mass="12609">MNTITHRIATGLLATAAVGGLALAASAPANALSKSASTVTIQADGVDLSGAVSSSNPGCLSDRTVIVYKVVGTRGGGDDTRLASDTTGDDGSWNTGNTGIQGYFYAKVKANTTCGRAFSSTVHAVR</sequence>
<keyword evidence="1" id="KW-0732">Signal</keyword>
<dbReference type="EMBL" id="BAABAH010000011">
    <property type="protein sequence ID" value="GAA3825887.1"/>
    <property type="molecule type" value="Genomic_DNA"/>
</dbReference>
<feature type="chain" id="PRO_5047240588" evidence="1">
    <location>
        <begin position="32"/>
        <end position="126"/>
    </location>
</feature>
<protein>
    <submittedName>
        <fullName evidence="2">Uncharacterized protein</fullName>
    </submittedName>
</protein>
<accession>A0ABP7ISU7</accession>
<proteinExistence type="predicted"/>
<evidence type="ECO:0000256" key="1">
    <source>
        <dbReference type="SAM" id="SignalP"/>
    </source>
</evidence>
<name>A0ABP7ISU7_9ACTN</name>
<keyword evidence="3" id="KW-1185">Reference proteome</keyword>
<evidence type="ECO:0000313" key="3">
    <source>
        <dbReference type="Proteomes" id="UP001501821"/>
    </source>
</evidence>
<feature type="signal peptide" evidence="1">
    <location>
        <begin position="1"/>
        <end position="31"/>
    </location>
</feature>
<comment type="caution">
    <text evidence="2">The sequence shown here is derived from an EMBL/GenBank/DDBJ whole genome shotgun (WGS) entry which is preliminary data.</text>
</comment>
<dbReference type="Proteomes" id="UP001501821">
    <property type="component" value="Unassembled WGS sequence"/>
</dbReference>
<dbReference type="RefSeq" id="WP_344776665.1">
    <property type="nucleotide sequence ID" value="NZ_BAABAH010000011.1"/>
</dbReference>
<evidence type="ECO:0000313" key="2">
    <source>
        <dbReference type="EMBL" id="GAA3825887.1"/>
    </source>
</evidence>
<gene>
    <name evidence="2" type="ORF">GCM10022242_29000</name>
</gene>
<reference evidence="3" key="1">
    <citation type="journal article" date="2019" name="Int. J. Syst. Evol. Microbiol.">
        <title>The Global Catalogue of Microorganisms (GCM) 10K type strain sequencing project: providing services to taxonomists for standard genome sequencing and annotation.</title>
        <authorList>
            <consortium name="The Broad Institute Genomics Platform"/>
            <consortium name="The Broad Institute Genome Sequencing Center for Infectious Disease"/>
            <person name="Wu L."/>
            <person name="Ma J."/>
        </authorList>
    </citation>
    <scope>NUCLEOTIDE SEQUENCE [LARGE SCALE GENOMIC DNA]</scope>
    <source>
        <strain evidence="3">JCM 16953</strain>
    </source>
</reference>